<feature type="chain" id="PRO_5045812564" evidence="1">
    <location>
        <begin position="23"/>
        <end position="98"/>
    </location>
</feature>
<gene>
    <name evidence="2" type="ORF">ACFVKH_14980</name>
</gene>
<organism evidence="2 3">
    <name type="scientific">Almyronema epifaneia S1</name>
    <dbReference type="NCBI Taxonomy" id="2991925"/>
    <lineage>
        <taxon>Bacteria</taxon>
        <taxon>Bacillati</taxon>
        <taxon>Cyanobacteriota</taxon>
        <taxon>Cyanophyceae</taxon>
        <taxon>Nodosilineales</taxon>
        <taxon>Nodosilineaceae</taxon>
        <taxon>Almyronema</taxon>
        <taxon>Almyronema epifaneia</taxon>
    </lineage>
</organism>
<dbReference type="RefSeq" id="WP_377966462.1">
    <property type="nucleotide sequence ID" value="NZ_JBHZOL010000088.1"/>
</dbReference>
<name>A0ABW6IJ20_9CYAN</name>
<protein>
    <submittedName>
        <fullName evidence="2">Uncharacterized protein</fullName>
    </submittedName>
</protein>
<accession>A0ABW6IJ20</accession>
<reference evidence="2 3" key="1">
    <citation type="submission" date="2024-10" db="EMBL/GenBank/DDBJ databases">
        <authorList>
            <person name="Ratan Roy A."/>
            <person name="Morales Sandoval P.H."/>
            <person name="De Los Santos Villalobos S."/>
            <person name="Chakraborty S."/>
            <person name="Mukherjee J."/>
        </authorList>
    </citation>
    <scope>NUCLEOTIDE SEQUENCE [LARGE SCALE GENOMIC DNA]</scope>
    <source>
        <strain evidence="2 3">S1</strain>
    </source>
</reference>
<evidence type="ECO:0000313" key="2">
    <source>
        <dbReference type="EMBL" id="MFE4107595.1"/>
    </source>
</evidence>
<proteinExistence type="predicted"/>
<keyword evidence="1" id="KW-0732">Signal</keyword>
<dbReference type="Proteomes" id="UP001600165">
    <property type="component" value="Unassembled WGS sequence"/>
</dbReference>
<evidence type="ECO:0000313" key="3">
    <source>
        <dbReference type="Proteomes" id="UP001600165"/>
    </source>
</evidence>
<comment type="caution">
    <text evidence="2">The sequence shown here is derived from an EMBL/GenBank/DDBJ whole genome shotgun (WGS) entry which is preliminary data.</text>
</comment>
<sequence length="98" mass="11498">MRLLVCLFTSMFSLFFSSKAIADSYSEPESFNFLETSVSDFLETENQPENQNIRFLSPQLYESEWYRIQQENGVACQSNYVNTICLFLEQARRAGWQL</sequence>
<evidence type="ECO:0000256" key="1">
    <source>
        <dbReference type="SAM" id="SignalP"/>
    </source>
</evidence>
<keyword evidence="3" id="KW-1185">Reference proteome</keyword>
<dbReference type="EMBL" id="JBHZOL010000088">
    <property type="protein sequence ID" value="MFE4107595.1"/>
    <property type="molecule type" value="Genomic_DNA"/>
</dbReference>
<feature type="signal peptide" evidence="1">
    <location>
        <begin position="1"/>
        <end position="22"/>
    </location>
</feature>